<proteinExistence type="inferred from homology"/>
<evidence type="ECO:0000256" key="4">
    <source>
        <dbReference type="ARBA" id="ARBA00022692"/>
    </source>
</evidence>
<dbReference type="EMBL" id="RCZG01000001">
    <property type="protein sequence ID" value="TPG36677.1"/>
    <property type="molecule type" value="Genomic_DNA"/>
</dbReference>
<dbReference type="Proteomes" id="UP000320095">
    <property type="component" value="Unassembled WGS sequence"/>
</dbReference>
<evidence type="ECO:0000256" key="1">
    <source>
        <dbReference type="ARBA" id="ARBA00004651"/>
    </source>
</evidence>
<organism evidence="8 9">
    <name type="scientific">Mycolicibacterium hodleri</name>
    <dbReference type="NCBI Taxonomy" id="49897"/>
    <lineage>
        <taxon>Bacteria</taxon>
        <taxon>Bacillati</taxon>
        <taxon>Actinomycetota</taxon>
        <taxon>Actinomycetes</taxon>
        <taxon>Mycobacteriales</taxon>
        <taxon>Mycobacteriaceae</taxon>
        <taxon>Mycolicibacterium</taxon>
    </lineage>
</organism>
<keyword evidence="5 7" id="KW-1133">Transmembrane helix</keyword>
<feature type="transmembrane region" description="Helical" evidence="7">
    <location>
        <begin position="109"/>
        <end position="130"/>
    </location>
</feature>
<feature type="transmembrane region" description="Helical" evidence="7">
    <location>
        <begin position="78"/>
        <end position="97"/>
    </location>
</feature>
<reference evidence="8 9" key="1">
    <citation type="journal article" date="2019" name="Environ. Microbiol.">
        <title>Species interactions and distinct microbial communities in high Arctic permafrost affected cryosols are associated with the CH4 and CO2 gas fluxes.</title>
        <authorList>
            <person name="Altshuler I."/>
            <person name="Hamel J."/>
            <person name="Turney S."/>
            <person name="Magnuson E."/>
            <person name="Levesque R."/>
            <person name="Greer C."/>
            <person name="Whyte L.G."/>
        </authorList>
    </citation>
    <scope>NUCLEOTIDE SEQUENCE [LARGE SCALE GENOMIC DNA]</scope>
    <source>
        <strain evidence="8 9">S5.20</strain>
    </source>
</reference>
<dbReference type="GO" id="GO:0005886">
    <property type="term" value="C:plasma membrane"/>
    <property type="evidence" value="ECO:0007669"/>
    <property type="project" value="UniProtKB-SubCell"/>
</dbReference>
<comment type="subcellular location">
    <subcellularLocation>
        <location evidence="1">Cell membrane</location>
        <topology evidence="1">Multi-pass membrane protein</topology>
    </subcellularLocation>
</comment>
<keyword evidence="9" id="KW-1185">Reference proteome</keyword>
<comment type="similarity">
    <text evidence="2">Belongs to the DoxX family.</text>
</comment>
<keyword evidence="6 7" id="KW-0472">Membrane</keyword>
<dbReference type="RefSeq" id="WP_140687451.1">
    <property type="nucleotide sequence ID" value="NZ_RCZG01000001.1"/>
</dbReference>
<keyword evidence="3" id="KW-1003">Cell membrane</keyword>
<evidence type="ECO:0000256" key="6">
    <source>
        <dbReference type="ARBA" id="ARBA00023136"/>
    </source>
</evidence>
<dbReference type="PANTHER" id="PTHR33452:SF4">
    <property type="entry name" value="BLL4328 PROTEIN"/>
    <property type="match status" value="1"/>
</dbReference>
<sequence length="146" mass="15721">MTSPMHNLGARLSPYAPVVLSLFRVVFGLLFLCHATSHLFGWPVPGQQAPVGVWPFFYAGVLELVTSLLIIFGLFTRIAAFIASGVMAFAFFTQHLPTGVIPMTNGGELAVLYCFAFFLLVFAGGGSLAIDTRLHSARGLARTRTA</sequence>
<feature type="transmembrane region" description="Helical" evidence="7">
    <location>
        <begin position="52"/>
        <end position="71"/>
    </location>
</feature>
<protein>
    <submittedName>
        <fullName evidence="8">DoxX family protein</fullName>
    </submittedName>
</protein>
<evidence type="ECO:0000313" key="8">
    <source>
        <dbReference type="EMBL" id="TPG36677.1"/>
    </source>
</evidence>
<name>A0A502EGU4_9MYCO</name>
<comment type="caution">
    <text evidence="8">The sequence shown here is derived from an EMBL/GenBank/DDBJ whole genome shotgun (WGS) entry which is preliminary data.</text>
</comment>
<dbReference type="AlphaFoldDB" id="A0A502EGU4"/>
<evidence type="ECO:0000256" key="5">
    <source>
        <dbReference type="ARBA" id="ARBA00022989"/>
    </source>
</evidence>
<keyword evidence="4 7" id="KW-0812">Transmembrane</keyword>
<dbReference type="OrthoDB" id="9808524at2"/>
<evidence type="ECO:0000256" key="7">
    <source>
        <dbReference type="SAM" id="Phobius"/>
    </source>
</evidence>
<dbReference type="PANTHER" id="PTHR33452">
    <property type="entry name" value="OXIDOREDUCTASE CATD-RELATED"/>
    <property type="match status" value="1"/>
</dbReference>
<accession>A0A502EGU4</accession>
<evidence type="ECO:0000313" key="9">
    <source>
        <dbReference type="Proteomes" id="UP000320095"/>
    </source>
</evidence>
<gene>
    <name evidence="8" type="ORF">EAH80_01645</name>
</gene>
<feature type="transmembrane region" description="Helical" evidence="7">
    <location>
        <begin position="12"/>
        <end position="32"/>
    </location>
</feature>
<evidence type="ECO:0000256" key="3">
    <source>
        <dbReference type="ARBA" id="ARBA00022475"/>
    </source>
</evidence>
<dbReference type="InterPro" id="IPR051907">
    <property type="entry name" value="DoxX-like_oxidoreductase"/>
</dbReference>
<evidence type="ECO:0000256" key="2">
    <source>
        <dbReference type="ARBA" id="ARBA00006679"/>
    </source>
</evidence>
<dbReference type="InterPro" id="IPR032808">
    <property type="entry name" value="DoxX"/>
</dbReference>
<dbReference type="Pfam" id="PF07681">
    <property type="entry name" value="DoxX"/>
    <property type="match status" value="1"/>
</dbReference>